<feature type="domain" description="Solute-binding protein family 3/N-terminal" evidence="5">
    <location>
        <begin position="55"/>
        <end position="289"/>
    </location>
</feature>
<dbReference type="PANTHER" id="PTHR35936:SF17">
    <property type="entry name" value="ARGININE-BINDING EXTRACELLULAR PROTEIN ARTP"/>
    <property type="match status" value="1"/>
</dbReference>
<proteinExistence type="inferred from homology"/>
<feature type="compositionally biased region" description="Polar residues" evidence="3">
    <location>
        <begin position="25"/>
        <end position="42"/>
    </location>
</feature>
<evidence type="ECO:0000259" key="5">
    <source>
        <dbReference type="SMART" id="SM00062"/>
    </source>
</evidence>
<reference evidence="7 9" key="2">
    <citation type="submission" date="2018-06" db="EMBL/GenBank/DDBJ databases">
        <authorList>
            <consortium name="Pathogen Informatics"/>
            <person name="Doyle S."/>
        </authorList>
    </citation>
    <scope>NUCLEOTIDE SEQUENCE [LARGE SCALE GENOMIC DNA]</scope>
    <source>
        <strain evidence="7 9">NCTC11012</strain>
    </source>
</reference>
<evidence type="ECO:0000256" key="1">
    <source>
        <dbReference type="ARBA" id="ARBA00010333"/>
    </source>
</evidence>
<comment type="similarity">
    <text evidence="1">Belongs to the bacterial solute-binding protein 3 family.</text>
</comment>
<name>A0A378QUH5_9GAMM</name>
<protein>
    <submittedName>
        <fullName evidence="7">L-cystine-binding protein tcyA</fullName>
    </submittedName>
</protein>
<accession>A0A378QUH5</accession>
<evidence type="ECO:0000256" key="3">
    <source>
        <dbReference type="SAM" id="MobiDB-lite"/>
    </source>
</evidence>
<dbReference type="SMART" id="SM00062">
    <property type="entry name" value="PBPb"/>
    <property type="match status" value="1"/>
</dbReference>
<feature type="chain" id="PRO_5016979471" evidence="4">
    <location>
        <begin position="20"/>
        <end position="297"/>
    </location>
</feature>
<evidence type="ECO:0000256" key="2">
    <source>
        <dbReference type="ARBA" id="ARBA00022729"/>
    </source>
</evidence>
<dbReference type="Gene3D" id="3.40.190.10">
    <property type="entry name" value="Periplasmic binding protein-like II"/>
    <property type="match status" value="2"/>
</dbReference>
<dbReference type="PROSITE" id="PS51257">
    <property type="entry name" value="PROKAR_LIPOPROTEIN"/>
    <property type="match status" value="1"/>
</dbReference>
<evidence type="ECO:0000313" key="8">
    <source>
        <dbReference type="Proteomes" id="UP000190777"/>
    </source>
</evidence>
<evidence type="ECO:0000313" key="6">
    <source>
        <dbReference type="EMBL" id="OPH39553.1"/>
    </source>
</evidence>
<feature type="signal peptide" evidence="4">
    <location>
        <begin position="1"/>
        <end position="19"/>
    </location>
</feature>
<dbReference type="Proteomes" id="UP000190777">
    <property type="component" value="Unassembled WGS sequence"/>
</dbReference>
<keyword evidence="8" id="KW-1185">Reference proteome</keyword>
<feature type="region of interest" description="Disordered" evidence="3">
    <location>
        <begin position="20"/>
        <end position="50"/>
    </location>
</feature>
<organism evidence="7 9">
    <name type="scientific">Moraxella equi</name>
    <dbReference type="NCBI Taxonomy" id="60442"/>
    <lineage>
        <taxon>Bacteria</taxon>
        <taxon>Pseudomonadati</taxon>
        <taxon>Pseudomonadota</taxon>
        <taxon>Gammaproteobacteria</taxon>
        <taxon>Moraxellales</taxon>
        <taxon>Moraxellaceae</taxon>
        <taxon>Moraxella</taxon>
    </lineage>
</organism>
<dbReference type="AlphaFoldDB" id="A0A378QUH5"/>
<dbReference type="Proteomes" id="UP000254618">
    <property type="component" value="Unassembled WGS sequence"/>
</dbReference>
<dbReference type="RefSeq" id="WP_079324704.1">
    <property type="nucleotide sequence ID" value="NZ_MXAP01000035.1"/>
</dbReference>
<dbReference type="EMBL" id="MXAP01000035">
    <property type="protein sequence ID" value="OPH39553.1"/>
    <property type="molecule type" value="Genomic_DNA"/>
</dbReference>
<dbReference type="SUPFAM" id="SSF53850">
    <property type="entry name" value="Periplasmic binding protein-like II"/>
    <property type="match status" value="1"/>
</dbReference>
<dbReference type="Pfam" id="PF00497">
    <property type="entry name" value="SBP_bac_3"/>
    <property type="match status" value="1"/>
</dbReference>
<evidence type="ECO:0000313" key="7">
    <source>
        <dbReference type="EMBL" id="STZ04321.1"/>
    </source>
</evidence>
<dbReference type="EMBL" id="UGQF01000001">
    <property type="protein sequence ID" value="STZ04321.1"/>
    <property type="molecule type" value="Genomic_DNA"/>
</dbReference>
<dbReference type="PANTHER" id="PTHR35936">
    <property type="entry name" value="MEMBRANE-BOUND LYTIC MUREIN TRANSGLYCOSYLASE F"/>
    <property type="match status" value="1"/>
</dbReference>
<gene>
    <name evidence="7" type="primary">tcyA</name>
    <name evidence="6" type="ORF">B5J93_03660</name>
    <name evidence="7" type="ORF">NCTC11012_02591</name>
</gene>
<reference evidence="6 8" key="1">
    <citation type="submission" date="2017-03" db="EMBL/GenBank/DDBJ databases">
        <title>Draft genome sequence of Moraxella equi CCUG 4950T type strain.</title>
        <authorList>
            <person name="Salva-Serra F."/>
            <person name="Engstrom-Jakobsson H."/>
            <person name="Thorell K."/>
            <person name="Jaen-Luchoro D."/>
            <person name="Gonzales-Siles L."/>
            <person name="Karlsson R."/>
            <person name="Yazdan S."/>
            <person name="Boulund F."/>
            <person name="Johnning A."/>
            <person name="Engstrand L."/>
            <person name="Kristiansson E."/>
            <person name="Moore E."/>
        </authorList>
    </citation>
    <scope>NUCLEOTIDE SEQUENCE [LARGE SCALE GENOMIC DNA]</scope>
    <source>
        <strain evidence="6 8">CCUG 4950</strain>
    </source>
</reference>
<dbReference type="InterPro" id="IPR001638">
    <property type="entry name" value="Solute-binding_3/MltF_N"/>
</dbReference>
<evidence type="ECO:0000256" key="4">
    <source>
        <dbReference type="SAM" id="SignalP"/>
    </source>
</evidence>
<sequence>MKRTLLTSLTIASSLALFGCDKPSEPTNSTPAETATSTQAPDTTNQSTTTNTEVVYTMAVDSTLPPLAFKDEKGSAIGYDIDVIKAIGEKQGFDVEVISMGWDGIFEPLNHDTYDLVGSGAGWSEERAAAYDLSGIIIDARVSVFHLKDNTSVNSLAALKGKKIGIPQGSYHKDRAVELAGGNENIAEYPTSFLAVQALLKGEVDAIVEDNNVVLYYANNIKKENPAFDKELANINIDELTKMDGKASGNVFVMKKGNKELTDKIDAGLKQIKEDGTLSKIYEKWFGVEASAELLKN</sequence>
<evidence type="ECO:0000313" key="9">
    <source>
        <dbReference type="Proteomes" id="UP000254618"/>
    </source>
</evidence>
<keyword evidence="2 4" id="KW-0732">Signal</keyword>